<gene>
    <name evidence="1" type="ORF">NF867_08270</name>
</gene>
<keyword evidence="2" id="KW-1185">Reference proteome</keyword>
<accession>A0A9X2JBU7</accession>
<dbReference type="Proteomes" id="UP001155182">
    <property type="component" value="Unassembled WGS sequence"/>
</dbReference>
<dbReference type="RefSeq" id="WP_252587344.1">
    <property type="nucleotide sequence ID" value="NZ_JAMWYS010000028.1"/>
</dbReference>
<evidence type="ECO:0000313" key="1">
    <source>
        <dbReference type="EMBL" id="MCO4292852.1"/>
    </source>
</evidence>
<reference evidence="1" key="1">
    <citation type="submission" date="2022-06" db="EMBL/GenBank/DDBJ databases">
        <title>Solitalea sp. MAHUQ-68 isolated from rhizospheric soil.</title>
        <authorList>
            <person name="Huq M.A."/>
        </authorList>
    </citation>
    <scope>NUCLEOTIDE SEQUENCE</scope>
    <source>
        <strain evidence="1">MAHUQ-68</strain>
    </source>
</reference>
<evidence type="ECO:0008006" key="3">
    <source>
        <dbReference type="Google" id="ProtNLM"/>
    </source>
</evidence>
<dbReference type="AlphaFoldDB" id="A0A9X2JBU7"/>
<proteinExistence type="predicted"/>
<name>A0A9X2JBU7_9SPHI</name>
<evidence type="ECO:0000313" key="2">
    <source>
        <dbReference type="Proteomes" id="UP001155182"/>
    </source>
</evidence>
<dbReference type="EMBL" id="JAMWYS010000028">
    <property type="protein sequence ID" value="MCO4292852.1"/>
    <property type="molecule type" value="Genomic_DNA"/>
</dbReference>
<dbReference type="PROSITE" id="PS51257">
    <property type="entry name" value="PROKAR_LIPOPROTEIN"/>
    <property type="match status" value="1"/>
</dbReference>
<protein>
    <recommendedName>
        <fullName evidence="3">Lipoprotein</fullName>
    </recommendedName>
</protein>
<organism evidence="1 2">
    <name type="scientific">Solitalea agri</name>
    <dbReference type="NCBI Taxonomy" id="2953739"/>
    <lineage>
        <taxon>Bacteria</taxon>
        <taxon>Pseudomonadati</taxon>
        <taxon>Bacteroidota</taxon>
        <taxon>Sphingobacteriia</taxon>
        <taxon>Sphingobacteriales</taxon>
        <taxon>Sphingobacteriaceae</taxon>
        <taxon>Solitalea</taxon>
    </lineage>
</organism>
<comment type="caution">
    <text evidence="1">The sequence shown here is derived from an EMBL/GenBank/DDBJ whole genome shotgun (WGS) entry which is preliminary data.</text>
</comment>
<sequence length="195" mass="22812">MKNGLFILLGFILLISCKKDDNETEEPPDQTHPKMFYRNLGDIEVKFGQIKYLDIDNDGVRDFYFNVQLVGDPVLQRDRIQYLANSLQQRYLLNDAQDQSPVLNKLDPISKTYEGYTWYEISSILLAEKIVTFNGNFWEGLWKDADHKFLPVQVKKNRELYHGWIELSFDKGKELLILHRSGISTEEDKEVKAGY</sequence>